<comment type="caution">
    <text evidence="2">The sequence shown here is derived from an EMBL/GenBank/DDBJ whole genome shotgun (WGS) entry which is preliminary data.</text>
</comment>
<organism evidence="2 3">
    <name type="scientific">Citricoccus parietis</name>
    <dbReference type="NCBI Taxonomy" id="592307"/>
    <lineage>
        <taxon>Bacteria</taxon>
        <taxon>Bacillati</taxon>
        <taxon>Actinomycetota</taxon>
        <taxon>Actinomycetes</taxon>
        <taxon>Micrococcales</taxon>
        <taxon>Micrococcaceae</taxon>
        <taxon>Citricoccus</taxon>
    </lineage>
</organism>
<name>A0ABV5G0C8_9MICC</name>
<evidence type="ECO:0000313" key="3">
    <source>
        <dbReference type="Proteomes" id="UP001589575"/>
    </source>
</evidence>
<proteinExistence type="predicted"/>
<dbReference type="EMBL" id="JBHMFI010000001">
    <property type="protein sequence ID" value="MFB9072355.1"/>
    <property type="molecule type" value="Genomic_DNA"/>
</dbReference>
<dbReference type="Proteomes" id="UP001589575">
    <property type="component" value="Unassembled WGS sequence"/>
</dbReference>
<evidence type="ECO:0000313" key="2">
    <source>
        <dbReference type="EMBL" id="MFB9072355.1"/>
    </source>
</evidence>
<reference evidence="2 3" key="1">
    <citation type="submission" date="2024-09" db="EMBL/GenBank/DDBJ databases">
        <authorList>
            <person name="Sun Q."/>
            <person name="Mori K."/>
        </authorList>
    </citation>
    <scope>NUCLEOTIDE SEQUENCE [LARGE SCALE GENOMIC DNA]</scope>
    <source>
        <strain evidence="2 3">CCM 7609</strain>
    </source>
</reference>
<evidence type="ECO:0000256" key="1">
    <source>
        <dbReference type="SAM" id="MobiDB-lite"/>
    </source>
</evidence>
<sequence length="94" mass="10762">MPSRSSRCRNGCSPSTPRRGRRSGRLHCWCPIRVRPKTPGRRWRARCLLRPAPKQRRAPRVVRMRVQRGRAVPGINPCCVPPSWNLCACGPPLR</sequence>
<keyword evidence="3" id="KW-1185">Reference proteome</keyword>
<accession>A0ABV5G0C8</accession>
<feature type="region of interest" description="Disordered" evidence="1">
    <location>
        <begin position="1"/>
        <end position="23"/>
    </location>
</feature>
<gene>
    <name evidence="2" type="ORF">ACFFX0_14575</name>
</gene>
<protein>
    <submittedName>
        <fullName evidence="2">Uncharacterized protein</fullName>
    </submittedName>
</protein>